<comment type="caution">
    <text evidence="1">The sequence shown here is derived from an EMBL/GenBank/DDBJ whole genome shotgun (WGS) entry which is preliminary data.</text>
</comment>
<gene>
    <name evidence="1" type="ORF">WJX75_007515</name>
</gene>
<dbReference type="Proteomes" id="UP001491310">
    <property type="component" value="Unassembled WGS sequence"/>
</dbReference>
<keyword evidence="2" id="KW-1185">Reference proteome</keyword>
<evidence type="ECO:0008006" key="3">
    <source>
        <dbReference type="Google" id="ProtNLM"/>
    </source>
</evidence>
<reference evidence="1 2" key="1">
    <citation type="journal article" date="2024" name="Nat. Commun.">
        <title>Phylogenomics reveals the evolutionary origins of lichenization in chlorophyte algae.</title>
        <authorList>
            <person name="Puginier C."/>
            <person name="Libourel C."/>
            <person name="Otte J."/>
            <person name="Skaloud P."/>
            <person name="Haon M."/>
            <person name="Grisel S."/>
            <person name="Petersen M."/>
            <person name="Berrin J.G."/>
            <person name="Delaux P.M."/>
            <person name="Dal Grande F."/>
            <person name="Keller J."/>
        </authorList>
    </citation>
    <scope>NUCLEOTIDE SEQUENCE [LARGE SCALE GENOMIC DNA]</scope>
    <source>
        <strain evidence="1 2">SAG 216-7</strain>
    </source>
</reference>
<evidence type="ECO:0000313" key="1">
    <source>
        <dbReference type="EMBL" id="KAK9918853.1"/>
    </source>
</evidence>
<dbReference type="EMBL" id="JALJOT010000001">
    <property type="protein sequence ID" value="KAK9918853.1"/>
    <property type="molecule type" value="Genomic_DNA"/>
</dbReference>
<name>A0ABR2Z3T8_9CHLO</name>
<protein>
    <recommendedName>
        <fullName evidence="3">Glycosyl transferase CAP10 domain-containing protein</fullName>
    </recommendedName>
</protein>
<organism evidence="1 2">
    <name type="scientific">Coccomyxa subellipsoidea</name>
    <dbReference type="NCBI Taxonomy" id="248742"/>
    <lineage>
        <taxon>Eukaryota</taxon>
        <taxon>Viridiplantae</taxon>
        <taxon>Chlorophyta</taxon>
        <taxon>core chlorophytes</taxon>
        <taxon>Trebouxiophyceae</taxon>
        <taxon>Trebouxiophyceae incertae sedis</taxon>
        <taxon>Coccomyxaceae</taxon>
        <taxon>Coccomyxa</taxon>
    </lineage>
</organism>
<evidence type="ECO:0000313" key="2">
    <source>
        <dbReference type="Proteomes" id="UP001491310"/>
    </source>
</evidence>
<proteinExistence type="predicted"/>
<sequence length="280" mass="32678">MNLCEGGHSAKWIVYTPQEPIEKWKAAVTVPTSWKMLVVEGDDAKEHPVDINIAQNISNILYFNETRQKLLRSHLENGGQRRTHIKWMSASSFTYGIMYNDPKMPEFPFDLGEEVNSRFGRNPKTPMLYQMHGQQRCFEMVQEYARQHNKEYLVVVRLRSDHMVLSMTNLSDSFAFWTEDSMQKVTIPQPAGDWPSMFFPDIGGYQDRIGWGPPQYMQHYMTRWSQFFNKTHYDSGAPYHGESSLKYALDSRGLLVRRLNDSDFVYRELDDQCSTEQSTA</sequence>
<accession>A0ABR2Z3T8</accession>